<sequence>MQSRAVGALLLTAVGDALGVPYEFGRRLGATNIPEMIGGGLGDYAPGEWSDDTSMAVAIAEVAATGADLASAEGLDGVARGFLRWVSDFPGNRPPDIGNQTYAVLDAARRRLAQDPDVAPGEVLLEISTAYADAHPRSAGNGALMRTAPVALAHLDDRDHLAEAARAVAALTHADELAGDSCVLWCEAIRIAILQARFDVRSGLDLLPADRRDQWGDWLGAAEIGDPLDFSPNGFTVAALQAAIAAILQTPIADDQPGRHHLEALYTAVRIGDDTDTVAAIAGGLLGARWGADVVSAEHREAVHGWPYVGNSPTTAAELQKYATAACG</sequence>
<dbReference type="GO" id="GO:0016787">
    <property type="term" value="F:hydrolase activity"/>
    <property type="evidence" value="ECO:0007669"/>
    <property type="project" value="UniProtKB-KW"/>
</dbReference>
<reference evidence="4 5" key="1">
    <citation type="submission" date="2020-01" db="EMBL/GenBank/DDBJ databases">
        <title>Investigation of new actinobacteria for the biodesulphurisation of diesel fuel.</title>
        <authorList>
            <person name="Athi Narayanan S.M."/>
        </authorList>
    </citation>
    <scope>NUCLEOTIDE SEQUENCE [LARGE SCALE GENOMIC DNA]</scope>
    <source>
        <strain evidence="4 5">213E</strain>
    </source>
</reference>
<dbReference type="PANTHER" id="PTHR16222">
    <property type="entry name" value="ADP-RIBOSYLGLYCOHYDROLASE"/>
    <property type="match status" value="1"/>
</dbReference>
<comment type="similarity">
    <text evidence="1">Belongs to the ADP-ribosylglycohydrolase family.</text>
</comment>
<keyword evidence="2 4" id="KW-0378">Hydrolase</keyword>
<evidence type="ECO:0000256" key="2">
    <source>
        <dbReference type="ARBA" id="ARBA00022801"/>
    </source>
</evidence>
<dbReference type="SUPFAM" id="SSF101478">
    <property type="entry name" value="ADP-ribosylglycohydrolase"/>
    <property type="match status" value="1"/>
</dbReference>
<dbReference type="AlphaFoldDB" id="A0A7K3LNF8"/>
<feature type="binding site" evidence="3">
    <location>
        <position position="50"/>
    </location>
    <ligand>
        <name>Mg(2+)</name>
        <dbReference type="ChEBI" id="CHEBI:18420"/>
        <label>1</label>
    </ligand>
</feature>
<dbReference type="Proteomes" id="UP000466307">
    <property type="component" value="Unassembled WGS sequence"/>
</dbReference>
<feature type="binding site" evidence="3">
    <location>
        <position position="276"/>
    </location>
    <ligand>
        <name>Mg(2+)</name>
        <dbReference type="ChEBI" id="CHEBI:18420"/>
        <label>1</label>
    </ligand>
</feature>
<feature type="binding site" evidence="3">
    <location>
        <position position="274"/>
    </location>
    <ligand>
        <name>Mg(2+)</name>
        <dbReference type="ChEBI" id="CHEBI:18420"/>
        <label>1</label>
    </ligand>
</feature>
<comment type="cofactor">
    <cofactor evidence="3">
        <name>Mg(2+)</name>
        <dbReference type="ChEBI" id="CHEBI:18420"/>
    </cofactor>
    <text evidence="3">Binds 2 magnesium ions per subunit.</text>
</comment>
<dbReference type="Gene3D" id="1.10.4080.10">
    <property type="entry name" value="ADP-ribosylation/Crystallin J1"/>
    <property type="match status" value="1"/>
</dbReference>
<name>A0A7K3LNF8_9ACTN</name>
<feature type="binding site" evidence="3">
    <location>
        <position position="52"/>
    </location>
    <ligand>
        <name>Mg(2+)</name>
        <dbReference type="ChEBI" id="CHEBI:18420"/>
        <label>1</label>
    </ligand>
</feature>
<feature type="binding site" evidence="3">
    <location>
        <position position="51"/>
    </location>
    <ligand>
        <name>Mg(2+)</name>
        <dbReference type="ChEBI" id="CHEBI:18420"/>
        <label>1</label>
    </ligand>
</feature>
<accession>A0A7K3LNF8</accession>
<dbReference type="Pfam" id="PF03747">
    <property type="entry name" value="ADP_ribosyl_GH"/>
    <property type="match status" value="1"/>
</dbReference>
<comment type="caution">
    <text evidence="4">The sequence shown here is derived from an EMBL/GenBank/DDBJ whole genome shotgun (WGS) entry which is preliminary data.</text>
</comment>
<dbReference type="GO" id="GO:0046872">
    <property type="term" value="F:metal ion binding"/>
    <property type="evidence" value="ECO:0007669"/>
    <property type="project" value="UniProtKB-KW"/>
</dbReference>
<evidence type="ECO:0000256" key="1">
    <source>
        <dbReference type="ARBA" id="ARBA00010702"/>
    </source>
</evidence>
<dbReference type="InterPro" id="IPR005502">
    <property type="entry name" value="Ribosyl_crysJ1"/>
</dbReference>
<evidence type="ECO:0000313" key="5">
    <source>
        <dbReference type="Proteomes" id="UP000466307"/>
    </source>
</evidence>
<dbReference type="PANTHER" id="PTHR16222:SF24">
    <property type="entry name" value="ADP-RIBOSYLHYDROLASE ARH3"/>
    <property type="match status" value="1"/>
</dbReference>
<dbReference type="EMBL" id="JAADZU010000023">
    <property type="protein sequence ID" value="NDK89718.1"/>
    <property type="molecule type" value="Genomic_DNA"/>
</dbReference>
<gene>
    <name evidence="4" type="ORF">GYA93_09025</name>
</gene>
<evidence type="ECO:0000256" key="3">
    <source>
        <dbReference type="PIRSR" id="PIRSR605502-1"/>
    </source>
</evidence>
<protein>
    <submittedName>
        <fullName evidence="4">ADP-ribosylglycohydrolase family protein</fullName>
    </submittedName>
</protein>
<feature type="binding site" evidence="3">
    <location>
        <position position="277"/>
    </location>
    <ligand>
        <name>Mg(2+)</name>
        <dbReference type="ChEBI" id="CHEBI:18420"/>
        <label>1</label>
    </ligand>
</feature>
<organism evidence="4 5">
    <name type="scientific">Gordonia desulfuricans</name>
    <dbReference type="NCBI Taxonomy" id="89051"/>
    <lineage>
        <taxon>Bacteria</taxon>
        <taxon>Bacillati</taxon>
        <taxon>Actinomycetota</taxon>
        <taxon>Actinomycetes</taxon>
        <taxon>Mycobacteriales</taxon>
        <taxon>Gordoniaceae</taxon>
        <taxon>Gordonia</taxon>
    </lineage>
</organism>
<dbReference type="InterPro" id="IPR036705">
    <property type="entry name" value="Ribosyl_crysJ1_sf"/>
</dbReference>
<keyword evidence="3" id="KW-0479">Metal-binding</keyword>
<proteinExistence type="inferred from homology"/>
<dbReference type="InterPro" id="IPR050792">
    <property type="entry name" value="ADP-ribosylglycohydrolase"/>
</dbReference>
<keyword evidence="3" id="KW-0460">Magnesium</keyword>
<keyword evidence="5" id="KW-1185">Reference proteome</keyword>
<evidence type="ECO:0000313" key="4">
    <source>
        <dbReference type="EMBL" id="NDK89718.1"/>
    </source>
</evidence>